<evidence type="ECO:0000256" key="3">
    <source>
        <dbReference type="ARBA" id="ARBA00022989"/>
    </source>
</evidence>
<dbReference type="PANTHER" id="PTHR43394:SF1">
    <property type="entry name" value="ATP-BINDING CASSETTE SUB-FAMILY B MEMBER 10, MITOCHONDRIAL"/>
    <property type="match status" value="1"/>
</dbReference>
<feature type="transmembrane region" description="Helical" evidence="5">
    <location>
        <begin position="248"/>
        <end position="274"/>
    </location>
</feature>
<name>A0ABV8FMF9_9ACTN</name>
<dbReference type="InterPro" id="IPR011527">
    <property type="entry name" value="ABC1_TM_dom"/>
</dbReference>
<dbReference type="Pfam" id="PF00664">
    <property type="entry name" value="ABC_membrane"/>
    <property type="match status" value="1"/>
</dbReference>
<keyword evidence="3 5" id="KW-1133">Transmembrane helix</keyword>
<evidence type="ECO:0000259" key="6">
    <source>
        <dbReference type="PROSITE" id="PS50893"/>
    </source>
</evidence>
<keyword evidence="8" id="KW-0547">Nucleotide-binding</keyword>
<feature type="transmembrane region" description="Helical" evidence="5">
    <location>
        <begin position="166"/>
        <end position="188"/>
    </location>
</feature>
<comment type="caution">
    <text evidence="8">The sequence shown here is derived from an EMBL/GenBank/DDBJ whole genome shotgun (WGS) entry which is preliminary data.</text>
</comment>
<reference evidence="9" key="1">
    <citation type="journal article" date="2019" name="Int. J. Syst. Evol. Microbiol.">
        <title>The Global Catalogue of Microorganisms (GCM) 10K type strain sequencing project: providing services to taxonomists for standard genome sequencing and annotation.</title>
        <authorList>
            <consortium name="The Broad Institute Genomics Platform"/>
            <consortium name="The Broad Institute Genome Sequencing Center for Infectious Disease"/>
            <person name="Wu L."/>
            <person name="Ma J."/>
        </authorList>
    </citation>
    <scope>NUCLEOTIDE SEQUENCE [LARGE SCALE GENOMIC DNA]</scope>
    <source>
        <strain evidence="9">TBRC 1826</strain>
    </source>
</reference>
<evidence type="ECO:0000259" key="7">
    <source>
        <dbReference type="PROSITE" id="PS50929"/>
    </source>
</evidence>
<dbReference type="GO" id="GO:0005524">
    <property type="term" value="F:ATP binding"/>
    <property type="evidence" value="ECO:0007669"/>
    <property type="project" value="UniProtKB-KW"/>
</dbReference>
<sequence length="583" mass="59907">MADDADSPPRGRGGPLLWRALGRNRGRVAVGVVGTSGHQVAEALVPVAIGLIIDRAVATGSPGALAVSLAGLAALFTVLTLSWRYGARSLVVAMQREAHLLRVEAAGKMIDPRRQDTGRLSGELLSIATSDADRVSRLLHFAPASVSGLAGLGVSAFVLLRIDLALGLGVLIGVPLLVVAAQLIGPVLTRRAALQQAATAETTALATDLIRGIAALRGIGAEHNAARRYRDSSAAALRSTLRAAAPTGAYHGVTTAGGGLLLAAVAAFAGWAALQGRISIGELITVVGLAQFITEPVRELGLCGQGIALCRASARRLAAVLDAGFRLTPGDHVAGDAGRVELRDVHHGPLRGFAMTLKPGELLGVVGYDPLDTQALVALLAGRVPPQERSGEILLDGVALDRIDLHAARGAVLVEPHEVDLFEGTLRSNVLIGRPAGPDDGPAGTDTVLAEALRASAGDEVVRAHPDGLDHRITDRGTTLSGGQRQRLGLARALAARPPVLVLDEPTTAVDAMTEESIAEGLALARHDPAAGGAYGTIVVTSSPALLARAHRVLVIDNGAVTLEGTHAELAASDAGYRKAVLR</sequence>
<protein>
    <submittedName>
        <fullName evidence="8">ABC transporter ATP-binding protein</fullName>
    </submittedName>
</protein>
<dbReference type="InterPro" id="IPR003439">
    <property type="entry name" value="ABC_transporter-like_ATP-bd"/>
</dbReference>
<dbReference type="PROSITE" id="PS50929">
    <property type="entry name" value="ABC_TM1F"/>
    <property type="match status" value="1"/>
</dbReference>
<dbReference type="InterPro" id="IPR036640">
    <property type="entry name" value="ABC1_TM_sf"/>
</dbReference>
<dbReference type="Gene3D" id="3.40.50.300">
    <property type="entry name" value="P-loop containing nucleotide triphosphate hydrolases"/>
    <property type="match status" value="1"/>
</dbReference>
<dbReference type="SUPFAM" id="SSF52540">
    <property type="entry name" value="P-loop containing nucleoside triphosphate hydrolases"/>
    <property type="match status" value="1"/>
</dbReference>
<evidence type="ECO:0000256" key="5">
    <source>
        <dbReference type="SAM" id="Phobius"/>
    </source>
</evidence>
<dbReference type="InterPro" id="IPR027417">
    <property type="entry name" value="P-loop_NTPase"/>
</dbReference>
<feature type="transmembrane region" description="Helical" evidence="5">
    <location>
        <begin position="138"/>
        <end position="160"/>
    </location>
</feature>
<dbReference type="SUPFAM" id="SSF90123">
    <property type="entry name" value="ABC transporter transmembrane region"/>
    <property type="match status" value="1"/>
</dbReference>
<keyword evidence="9" id="KW-1185">Reference proteome</keyword>
<comment type="subcellular location">
    <subcellularLocation>
        <location evidence="1">Cell membrane</location>
        <topology evidence="1">Multi-pass membrane protein</topology>
    </subcellularLocation>
</comment>
<accession>A0ABV8FMF9</accession>
<evidence type="ECO:0000313" key="8">
    <source>
        <dbReference type="EMBL" id="MFC3997329.1"/>
    </source>
</evidence>
<dbReference type="Pfam" id="PF00005">
    <property type="entry name" value="ABC_tran"/>
    <property type="match status" value="1"/>
</dbReference>
<dbReference type="PANTHER" id="PTHR43394">
    <property type="entry name" value="ATP-DEPENDENT PERMEASE MDL1, MITOCHONDRIAL"/>
    <property type="match status" value="1"/>
</dbReference>
<evidence type="ECO:0000256" key="2">
    <source>
        <dbReference type="ARBA" id="ARBA00022692"/>
    </source>
</evidence>
<keyword evidence="8" id="KW-0067">ATP-binding</keyword>
<evidence type="ECO:0000256" key="1">
    <source>
        <dbReference type="ARBA" id="ARBA00004651"/>
    </source>
</evidence>
<dbReference type="InterPro" id="IPR039421">
    <property type="entry name" value="Type_1_exporter"/>
</dbReference>
<dbReference type="InterPro" id="IPR017871">
    <property type="entry name" value="ABC_transporter-like_CS"/>
</dbReference>
<keyword evidence="4 5" id="KW-0472">Membrane</keyword>
<evidence type="ECO:0000256" key="4">
    <source>
        <dbReference type="ARBA" id="ARBA00023136"/>
    </source>
</evidence>
<gene>
    <name evidence="8" type="ORF">ACFOVU_15470</name>
</gene>
<dbReference type="PROSITE" id="PS50893">
    <property type="entry name" value="ABC_TRANSPORTER_2"/>
    <property type="match status" value="1"/>
</dbReference>
<organism evidence="8 9">
    <name type="scientific">Nocardiopsis sediminis</name>
    <dbReference type="NCBI Taxonomy" id="1778267"/>
    <lineage>
        <taxon>Bacteria</taxon>
        <taxon>Bacillati</taxon>
        <taxon>Actinomycetota</taxon>
        <taxon>Actinomycetes</taxon>
        <taxon>Streptosporangiales</taxon>
        <taxon>Nocardiopsidaceae</taxon>
        <taxon>Nocardiopsis</taxon>
    </lineage>
</organism>
<dbReference type="Gene3D" id="1.20.1560.10">
    <property type="entry name" value="ABC transporter type 1, transmembrane domain"/>
    <property type="match status" value="1"/>
</dbReference>
<dbReference type="Proteomes" id="UP001595847">
    <property type="component" value="Unassembled WGS sequence"/>
</dbReference>
<dbReference type="EMBL" id="JBHSBH010000010">
    <property type="protein sequence ID" value="MFC3997329.1"/>
    <property type="molecule type" value="Genomic_DNA"/>
</dbReference>
<feature type="transmembrane region" description="Helical" evidence="5">
    <location>
        <begin position="65"/>
        <end position="86"/>
    </location>
</feature>
<keyword evidence="2 5" id="KW-0812">Transmembrane</keyword>
<dbReference type="PROSITE" id="PS00211">
    <property type="entry name" value="ABC_TRANSPORTER_1"/>
    <property type="match status" value="1"/>
</dbReference>
<evidence type="ECO:0000313" key="9">
    <source>
        <dbReference type="Proteomes" id="UP001595847"/>
    </source>
</evidence>
<proteinExistence type="predicted"/>
<dbReference type="RefSeq" id="WP_378534210.1">
    <property type="nucleotide sequence ID" value="NZ_JBHSBH010000010.1"/>
</dbReference>
<feature type="domain" description="ABC transmembrane type-1" evidence="7">
    <location>
        <begin position="29"/>
        <end position="309"/>
    </location>
</feature>
<feature type="domain" description="ABC transporter" evidence="6">
    <location>
        <begin position="340"/>
        <end position="583"/>
    </location>
</feature>